<organism evidence="1 2">
    <name type="scientific">Halolamina salina</name>
    <dbReference type="NCBI Taxonomy" id="1220023"/>
    <lineage>
        <taxon>Archaea</taxon>
        <taxon>Methanobacteriati</taxon>
        <taxon>Methanobacteriota</taxon>
        <taxon>Stenosarchaea group</taxon>
        <taxon>Halobacteria</taxon>
        <taxon>Halobacteriales</taxon>
        <taxon>Haloferacaceae</taxon>
    </lineage>
</organism>
<evidence type="ECO:0000313" key="1">
    <source>
        <dbReference type="EMBL" id="MFD1526501.1"/>
    </source>
</evidence>
<feature type="non-terminal residue" evidence="1">
    <location>
        <position position="1"/>
    </location>
</feature>
<accession>A0ABD6B7I0</accession>
<dbReference type="InterPro" id="IPR055927">
    <property type="entry name" value="DUF7504"/>
</dbReference>
<reference evidence="1 2" key="1">
    <citation type="journal article" date="2019" name="Int. J. Syst. Evol. Microbiol.">
        <title>The Global Catalogue of Microorganisms (GCM) 10K type strain sequencing project: providing services to taxonomists for standard genome sequencing and annotation.</title>
        <authorList>
            <consortium name="The Broad Institute Genomics Platform"/>
            <consortium name="The Broad Institute Genome Sequencing Center for Infectious Disease"/>
            <person name="Wu L."/>
            <person name="Ma J."/>
        </authorList>
    </citation>
    <scope>NUCLEOTIDE SEQUENCE [LARGE SCALE GENOMIC DNA]</scope>
    <source>
        <strain evidence="1 2">CGMCC 1.12285</strain>
    </source>
</reference>
<dbReference type="EMBL" id="JBHUDH010000101">
    <property type="protein sequence ID" value="MFD1526501.1"/>
    <property type="molecule type" value="Genomic_DNA"/>
</dbReference>
<proteinExistence type="predicted"/>
<dbReference type="Proteomes" id="UP001597111">
    <property type="component" value="Unassembled WGS sequence"/>
</dbReference>
<keyword evidence="2" id="KW-1185">Reference proteome</keyword>
<comment type="caution">
    <text evidence="1">The sequence shown here is derived from an EMBL/GenBank/DDBJ whole genome shotgun (WGS) entry which is preliminary data.</text>
</comment>
<dbReference type="Pfam" id="PF24336">
    <property type="entry name" value="DUF7504"/>
    <property type="match status" value="1"/>
</dbReference>
<evidence type="ECO:0000313" key="2">
    <source>
        <dbReference type="Proteomes" id="UP001597111"/>
    </source>
</evidence>
<name>A0ABD6B7I0_9EURY</name>
<gene>
    <name evidence="1" type="ORF">ACFR9S_09350</name>
</gene>
<dbReference type="AlphaFoldDB" id="A0ABD6B7I0"/>
<sequence length="130" mass="14121">APGRVEEAVRAGGGDPADVGIVPVSASPVRYGGPCWVAERVSPSDLTGISIQFSRGERYLREGAGWVVVDGLGTLLMYNEEGKLYRLFSHLVGRARERQFRHVTGVDPGVLTSETLARFQGLHDRSIELD</sequence>
<protein>
    <submittedName>
        <fullName evidence="1">Uncharacterized protein</fullName>
    </submittedName>
</protein>
<dbReference type="RefSeq" id="WP_379818487.1">
    <property type="nucleotide sequence ID" value="NZ_JBHUDH010000101.1"/>
</dbReference>